<dbReference type="AlphaFoldDB" id="A0AAD7KRL5"/>
<name>A0AAD7KRL5_QUISA</name>
<organism evidence="1 2">
    <name type="scientific">Quillaja saponaria</name>
    <name type="common">Soap bark tree</name>
    <dbReference type="NCBI Taxonomy" id="32244"/>
    <lineage>
        <taxon>Eukaryota</taxon>
        <taxon>Viridiplantae</taxon>
        <taxon>Streptophyta</taxon>
        <taxon>Embryophyta</taxon>
        <taxon>Tracheophyta</taxon>
        <taxon>Spermatophyta</taxon>
        <taxon>Magnoliopsida</taxon>
        <taxon>eudicotyledons</taxon>
        <taxon>Gunneridae</taxon>
        <taxon>Pentapetalae</taxon>
        <taxon>rosids</taxon>
        <taxon>fabids</taxon>
        <taxon>Fabales</taxon>
        <taxon>Quillajaceae</taxon>
        <taxon>Quillaja</taxon>
    </lineage>
</organism>
<comment type="caution">
    <text evidence="1">The sequence shown here is derived from an EMBL/GenBank/DDBJ whole genome shotgun (WGS) entry which is preliminary data.</text>
</comment>
<dbReference type="PANTHER" id="PTHR31722:SF62">
    <property type="entry name" value="EMB|CAB62433.1"/>
    <property type="match status" value="1"/>
</dbReference>
<gene>
    <name evidence="1" type="ORF">O6P43_033815</name>
</gene>
<evidence type="ECO:0000313" key="2">
    <source>
        <dbReference type="Proteomes" id="UP001163823"/>
    </source>
</evidence>
<dbReference type="Proteomes" id="UP001163823">
    <property type="component" value="Chromosome 14"/>
</dbReference>
<protein>
    <submittedName>
        <fullName evidence="1">SKI/DACH domain-containing protein 1</fullName>
    </submittedName>
</protein>
<sequence>MACLDMYNSERKGHHCAPMSPRISFSNDFVDTQLAIKQERSSREAPVSSDFEFSVSNYSMMSADELFSKGRLLPFKDNCNNQMQTTTTTLREELLVGDDDEDRDFSLRPPKGSTRWKGLLGLRKSHIGSKKLADKTGGSTVEKGVESRRSGLVHEAVHVNIASKEMLNEGGSSCRDLEIGVRLSNEASIAWEGHKC</sequence>
<proteinExistence type="predicted"/>
<reference evidence="1" key="1">
    <citation type="journal article" date="2023" name="Science">
        <title>Elucidation of the pathway for biosynthesis of saponin adjuvants from the soapbark tree.</title>
        <authorList>
            <person name="Reed J."/>
            <person name="Orme A."/>
            <person name="El-Demerdash A."/>
            <person name="Owen C."/>
            <person name="Martin L.B.B."/>
            <person name="Misra R.C."/>
            <person name="Kikuchi S."/>
            <person name="Rejzek M."/>
            <person name="Martin A.C."/>
            <person name="Harkess A."/>
            <person name="Leebens-Mack J."/>
            <person name="Louveau T."/>
            <person name="Stephenson M.J."/>
            <person name="Osbourn A."/>
        </authorList>
    </citation>
    <scope>NUCLEOTIDE SEQUENCE</scope>
    <source>
        <strain evidence="1">S10</strain>
    </source>
</reference>
<accession>A0AAD7KRL5</accession>
<evidence type="ECO:0000313" key="1">
    <source>
        <dbReference type="EMBL" id="KAJ7944417.1"/>
    </source>
</evidence>
<keyword evidence="2" id="KW-1185">Reference proteome</keyword>
<dbReference type="PANTHER" id="PTHR31722">
    <property type="entry name" value="OS06G0675200 PROTEIN"/>
    <property type="match status" value="1"/>
</dbReference>
<dbReference type="KEGG" id="qsa:O6P43_033815"/>
<dbReference type="EMBL" id="JARAOO010000014">
    <property type="protein sequence ID" value="KAJ7944417.1"/>
    <property type="molecule type" value="Genomic_DNA"/>
</dbReference>